<accession>A0A345M8G4</accession>
<gene>
    <name evidence="1" type="primary">36</name>
    <name evidence="1" type="ORF">SEA_STARPLATINUM_36</name>
</gene>
<keyword evidence="2" id="KW-1185">Reference proteome</keyword>
<dbReference type="RefSeq" id="YP_009839474.1">
    <property type="nucleotide sequence ID" value="NC_048721.1"/>
</dbReference>
<sequence length="51" mass="5810">MPATGKSGNERNARGLCYTKYCDRKNLSEAIFCGKKVLFCPQCKEAKKYMK</sequence>
<dbReference type="KEGG" id="vg:55609727"/>
<proteinExistence type="predicted"/>
<evidence type="ECO:0000313" key="2">
    <source>
        <dbReference type="Proteomes" id="UP000259988"/>
    </source>
</evidence>
<protein>
    <submittedName>
        <fullName evidence="1">Uncharacterized protein</fullName>
    </submittedName>
</protein>
<reference evidence="1 2" key="1">
    <citation type="submission" date="2018-07" db="EMBL/GenBank/DDBJ databases">
        <authorList>
            <person name="Cook J.L."/>
            <person name="Tucker S.D."/>
            <person name="Kassa A.K."/>
            <person name="Jones J.A."/>
            <person name="Khadka D."/>
            <person name="Klug H.M."/>
            <person name="Layton S.R."/>
            <person name="Nayek S."/>
            <person name="Bhuiyan S."/>
            <person name="Kim T."/>
            <person name="Hughes L.E."/>
            <person name="Garlena R.A."/>
            <person name="Russell D.A."/>
            <person name="Pope W.H."/>
            <person name="Jacobs-Sera D."/>
            <person name="Hatfull G.F."/>
        </authorList>
    </citation>
    <scope>NUCLEOTIDE SEQUENCE [LARGE SCALE GENOMIC DNA]</scope>
</reference>
<name>A0A345M8G4_9CAUD</name>
<organism evidence="1 2">
    <name type="scientific">Streptomyces phage StarPlatinum</name>
    <dbReference type="NCBI Taxonomy" id="2283265"/>
    <lineage>
        <taxon>Viruses</taxon>
        <taxon>Duplodnaviria</taxon>
        <taxon>Heunggongvirae</taxon>
        <taxon>Uroviricota</taxon>
        <taxon>Caudoviricetes</taxon>
        <taxon>Stanwilliamsviridae</taxon>
        <taxon>Boydwoodruffvirinae</taxon>
        <taxon>Karimacvirus</taxon>
        <taxon>Karimacvirus starplatinum</taxon>
        <taxon>Streptomyces virus StarPlatinum</taxon>
    </lineage>
</organism>
<evidence type="ECO:0000313" key="1">
    <source>
        <dbReference type="EMBL" id="AXH66785.1"/>
    </source>
</evidence>
<dbReference type="Proteomes" id="UP000259988">
    <property type="component" value="Segment"/>
</dbReference>
<dbReference type="EMBL" id="MH576965">
    <property type="protein sequence ID" value="AXH66785.1"/>
    <property type="molecule type" value="Genomic_DNA"/>
</dbReference>
<dbReference type="GeneID" id="55609727"/>